<feature type="compositionally biased region" description="Low complexity" evidence="1">
    <location>
        <begin position="87"/>
        <end position="96"/>
    </location>
</feature>
<evidence type="ECO:0000313" key="2">
    <source>
        <dbReference type="EMBL" id="CAK0848907.1"/>
    </source>
</evidence>
<dbReference type="EMBL" id="CAUYUJ010015019">
    <property type="protein sequence ID" value="CAK0848907.1"/>
    <property type="molecule type" value="Genomic_DNA"/>
</dbReference>
<evidence type="ECO:0000256" key="1">
    <source>
        <dbReference type="SAM" id="MobiDB-lite"/>
    </source>
</evidence>
<keyword evidence="3" id="KW-1185">Reference proteome</keyword>
<dbReference type="Proteomes" id="UP001189429">
    <property type="component" value="Unassembled WGS sequence"/>
</dbReference>
<name>A0ABN9TSV7_9DINO</name>
<feature type="compositionally biased region" description="Basic residues" evidence="1">
    <location>
        <begin position="72"/>
        <end position="86"/>
    </location>
</feature>
<feature type="region of interest" description="Disordered" evidence="1">
    <location>
        <begin position="20"/>
        <end position="107"/>
    </location>
</feature>
<feature type="compositionally biased region" description="Acidic residues" evidence="1">
    <location>
        <begin position="30"/>
        <end position="40"/>
    </location>
</feature>
<sequence length="257" mass="28814">MTSRWVDVPRVLIDLCDDEEKTYTLPPDGPLDDLCDDEEKTDALPPDGRAGAGPLGAPAAQEVEHPPACSSRGRRRAPRAAARRWRAGGAVHAGAGVEPPGRVHPNARQDLMHGVMQRLRFRGTVRRLGRTRGVRKAWVKPTVLLVDVRACSCPAVADELPLETDHVWLKVGKQLADLQLLPGSVLEFDARVRWYKKARPIRFEVELTLVRFDFDFPVIRCGLVTTRRRGVHSGLAEWHRSRFRAEAARFEARSDPF</sequence>
<evidence type="ECO:0000313" key="3">
    <source>
        <dbReference type="Proteomes" id="UP001189429"/>
    </source>
</evidence>
<accession>A0ABN9TSV7</accession>
<reference evidence="2" key="1">
    <citation type="submission" date="2023-10" db="EMBL/GenBank/DDBJ databases">
        <authorList>
            <person name="Chen Y."/>
            <person name="Shah S."/>
            <person name="Dougan E. K."/>
            <person name="Thang M."/>
            <person name="Chan C."/>
        </authorList>
    </citation>
    <scope>NUCLEOTIDE SEQUENCE [LARGE SCALE GENOMIC DNA]</scope>
</reference>
<organism evidence="2 3">
    <name type="scientific">Prorocentrum cordatum</name>
    <dbReference type="NCBI Taxonomy" id="2364126"/>
    <lineage>
        <taxon>Eukaryota</taxon>
        <taxon>Sar</taxon>
        <taxon>Alveolata</taxon>
        <taxon>Dinophyceae</taxon>
        <taxon>Prorocentrales</taxon>
        <taxon>Prorocentraceae</taxon>
        <taxon>Prorocentrum</taxon>
    </lineage>
</organism>
<gene>
    <name evidence="2" type="ORF">PCOR1329_LOCUS41739</name>
</gene>
<protein>
    <submittedName>
        <fullName evidence="2">Uncharacterized protein</fullName>
    </submittedName>
</protein>
<comment type="caution">
    <text evidence="2">The sequence shown here is derived from an EMBL/GenBank/DDBJ whole genome shotgun (WGS) entry which is preliminary data.</text>
</comment>
<proteinExistence type="predicted"/>